<dbReference type="PATRIC" id="fig|1365251.3.peg.3702"/>
<dbReference type="Proteomes" id="UP000076503">
    <property type="component" value="Unassembled WGS sequence"/>
</dbReference>
<dbReference type="Gene3D" id="3.40.50.12780">
    <property type="entry name" value="N-terminal domain of ligase-like"/>
    <property type="match status" value="1"/>
</dbReference>
<dbReference type="PANTHER" id="PTHR36932">
    <property type="entry name" value="CAPSULAR POLYSACCHARIDE BIOSYNTHESIS PROTEIN"/>
    <property type="match status" value="1"/>
</dbReference>
<accession>A0A167DED8</accession>
<dbReference type="InterPro" id="IPR042099">
    <property type="entry name" value="ANL_N_sf"/>
</dbReference>
<organism evidence="1 2">
    <name type="scientific">Pseudoalteromonas luteoviolacea H33</name>
    <dbReference type="NCBI Taxonomy" id="1365251"/>
    <lineage>
        <taxon>Bacteria</taxon>
        <taxon>Pseudomonadati</taxon>
        <taxon>Pseudomonadota</taxon>
        <taxon>Gammaproteobacteria</taxon>
        <taxon>Alteromonadales</taxon>
        <taxon>Pseudoalteromonadaceae</taxon>
        <taxon>Pseudoalteromonas</taxon>
    </lineage>
</organism>
<dbReference type="AlphaFoldDB" id="A0A167DED8"/>
<evidence type="ECO:0000313" key="1">
    <source>
        <dbReference type="EMBL" id="KZN48732.1"/>
    </source>
</evidence>
<proteinExistence type="predicted"/>
<protein>
    <recommendedName>
        <fullName evidence="3">AMP-dependent synthetase/ligase domain-containing protein</fullName>
    </recommendedName>
</protein>
<sequence>MKNLQAVFAELKYAYEQVPFYKALLDAHDIDLSTEESYAQFQKIPFTEKKDYRVNFPKGVIARDAAMDSPLICSHRSSGSSGERLITLEIGLLLFERALQSSMHHPAIFEKFLNDDRTIARYAAPNCSDVECANPNSTIEDRTLAEGTVVLPVYHDFLTTSENMIDRTIAEIAQISPDLFYVDPTYFAFLLREYKKRGLKPPQIPVLSSYTAATSVAKRQIAEFYDMSSQYSELLSSTEFGWVASECPHGTLHLNEEAFFMELVPMTEIPREDQGFSELVISSIDNGVCPHIRYKTGDVVTLIDTPCSCGSEHRGIVMHGRLSSFIYQKGTPLYSPKEIDWAVGSPNWLDQFQLEQLSDDMFQLKLMANGHYQPGMHDSVLDNLHALFNFDCSIEVTICDYIPAERSGKFNFVKGVSL</sequence>
<reference evidence="1 2" key="1">
    <citation type="submission" date="2013-07" db="EMBL/GenBank/DDBJ databases">
        <title>Comparative Genomic and Metabolomic Analysis of Twelve Strains of Pseudoalteromonas luteoviolacea.</title>
        <authorList>
            <person name="Vynne N.G."/>
            <person name="Mansson M."/>
            <person name="Gram L."/>
        </authorList>
    </citation>
    <scope>NUCLEOTIDE SEQUENCE [LARGE SCALE GENOMIC DNA]</scope>
    <source>
        <strain evidence="1 2">H33</strain>
    </source>
</reference>
<evidence type="ECO:0000313" key="2">
    <source>
        <dbReference type="Proteomes" id="UP000076503"/>
    </source>
</evidence>
<dbReference type="InterPro" id="IPR053158">
    <property type="entry name" value="CapK_Type1_Caps_Biosynth"/>
</dbReference>
<gene>
    <name evidence="1" type="ORF">N476_21190</name>
</gene>
<dbReference type="OrthoDB" id="580775at2"/>
<dbReference type="PANTHER" id="PTHR36932:SF1">
    <property type="entry name" value="CAPSULAR POLYSACCHARIDE BIOSYNTHESIS PROTEIN"/>
    <property type="match status" value="1"/>
</dbReference>
<evidence type="ECO:0008006" key="3">
    <source>
        <dbReference type="Google" id="ProtNLM"/>
    </source>
</evidence>
<dbReference type="EMBL" id="AUXZ01000090">
    <property type="protein sequence ID" value="KZN48732.1"/>
    <property type="molecule type" value="Genomic_DNA"/>
</dbReference>
<dbReference type="RefSeq" id="WP_063362990.1">
    <property type="nucleotide sequence ID" value="NZ_AUXZ01000090.1"/>
</dbReference>
<comment type="caution">
    <text evidence="1">The sequence shown here is derived from an EMBL/GenBank/DDBJ whole genome shotgun (WGS) entry which is preliminary data.</text>
</comment>
<name>A0A167DED8_9GAMM</name>